<dbReference type="EMBL" id="UOGF01000007">
    <property type="protein sequence ID" value="VAX26188.1"/>
    <property type="molecule type" value="Genomic_DNA"/>
</dbReference>
<dbReference type="EC" id="2.1.1.199" evidence="5"/>
<evidence type="ECO:0000313" key="5">
    <source>
        <dbReference type="EMBL" id="VAX26188.1"/>
    </source>
</evidence>
<dbReference type="PANTHER" id="PTHR11265:SF0">
    <property type="entry name" value="12S RRNA N4-METHYLCYTIDINE METHYLTRANSFERASE"/>
    <property type="match status" value="1"/>
</dbReference>
<evidence type="ECO:0000256" key="3">
    <source>
        <dbReference type="ARBA" id="ARBA00022679"/>
    </source>
</evidence>
<evidence type="ECO:0000256" key="4">
    <source>
        <dbReference type="ARBA" id="ARBA00022691"/>
    </source>
</evidence>
<dbReference type="PANTHER" id="PTHR11265">
    <property type="entry name" value="S-ADENOSYL-METHYLTRANSFERASE MRAW"/>
    <property type="match status" value="1"/>
</dbReference>
<accession>A0A3B1CQB1</accession>
<dbReference type="NCBIfam" id="TIGR00006">
    <property type="entry name" value="16S rRNA (cytosine(1402)-N(4))-methyltransferase RsmH"/>
    <property type="match status" value="1"/>
</dbReference>
<keyword evidence="2 5" id="KW-0489">Methyltransferase</keyword>
<dbReference type="InterPro" id="IPR029063">
    <property type="entry name" value="SAM-dependent_MTases_sf"/>
</dbReference>
<dbReference type="InterPro" id="IPR002903">
    <property type="entry name" value="RsmH"/>
</dbReference>
<dbReference type="Gene3D" id="3.40.50.150">
    <property type="entry name" value="Vaccinia Virus protein VP39"/>
    <property type="match status" value="1"/>
</dbReference>
<keyword evidence="4" id="KW-0949">S-adenosyl-L-methionine</keyword>
<dbReference type="AlphaFoldDB" id="A0A3B1CQB1"/>
<proteinExistence type="inferred from homology"/>
<dbReference type="GO" id="GO:0071424">
    <property type="term" value="F:rRNA (cytosine-N4-)-methyltransferase activity"/>
    <property type="evidence" value="ECO:0007669"/>
    <property type="project" value="TreeGrafter"/>
</dbReference>
<dbReference type="Pfam" id="PF01795">
    <property type="entry name" value="Methyltransf_5"/>
    <property type="match status" value="1"/>
</dbReference>
<dbReference type="SUPFAM" id="SSF81799">
    <property type="entry name" value="Putative methyltransferase TM0872, insert domain"/>
    <property type="match status" value="1"/>
</dbReference>
<evidence type="ECO:0000256" key="2">
    <source>
        <dbReference type="ARBA" id="ARBA00022603"/>
    </source>
</evidence>
<evidence type="ECO:0000256" key="1">
    <source>
        <dbReference type="ARBA" id="ARBA00010396"/>
    </source>
</evidence>
<comment type="similarity">
    <text evidence="1">Belongs to the methyltransferase superfamily. RsmH family.</text>
</comment>
<protein>
    <submittedName>
        <fullName evidence="5">16S rRNA (Cytosine(1402)-N(4))-methyltransferase</fullName>
        <ecNumber evidence="5">2.1.1.199</ecNumber>
    </submittedName>
</protein>
<keyword evidence="3 5" id="KW-0808">Transferase</keyword>
<dbReference type="HAMAP" id="MF_01007">
    <property type="entry name" value="16SrRNA_methyltr_H"/>
    <property type="match status" value="1"/>
</dbReference>
<dbReference type="SUPFAM" id="SSF53335">
    <property type="entry name" value="S-adenosyl-L-methionine-dependent methyltransferases"/>
    <property type="match status" value="1"/>
</dbReference>
<dbReference type="GO" id="GO:0070475">
    <property type="term" value="P:rRNA base methylation"/>
    <property type="evidence" value="ECO:0007669"/>
    <property type="project" value="TreeGrafter"/>
</dbReference>
<dbReference type="Gene3D" id="1.10.150.170">
    <property type="entry name" value="Putative methyltransferase TM0872, insert domain"/>
    <property type="match status" value="1"/>
</dbReference>
<gene>
    <name evidence="5" type="ORF">MNBD_NITROSPIRAE01-1189</name>
</gene>
<dbReference type="InterPro" id="IPR023397">
    <property type="entry name" value="SAM-dep_MeTrfase_MraW_recog"/>
</dbReference>
<name>A0A3B1CQB1_9ZZZZ</name>
<sequence>MPESIENKHQPVMVDEVLDGLNCRAIENEGDAGKTYVDCTLGLGGHSEAILQTSTAKDQLIGIDRDGIALQMASERLKKFEDRLTLQKGTFSTLKKIMTTLKHETVDGILFDFGISSYQLDTAERGFSFQKTGPLDMRMDSESGETVADLLNRLTERDLGLLIRTLGEERWASRIASRIVNTREETGPITRTEELENIIWRATPAKARHGRIHPATRTFQALRMAVNHEIEEIEAGLEAAVSLLACGGRLVAISFHSLEDRTVKHCFRALEKATKYKSEHKFINLHKKPIIASPDEIARNRRARSAKLRVLERAA</sequence>
<organism evidence="5">
    <name type="scientific">hydrothermal vent metagenome</name>
    <dbReference type="NCBI Taxonomy" id="652676"/>
    <lineage>
        <taxon>unclassified sequences</taxon>
        <taxon>metagenomes</taxon>
        <taxon>ecological metagenomes</taxon>
    </lineage>
</organism>
<reference evidence="5" key="1">
    <citation type="submission" date="2018-06" db="EMBL/GenBank/DDBJ databases">
        <authorList>
            <person name="Zhirakovskaya E."/>
        </authorList>
    </citation>
    <scope>NUCLEOTIDE SEQUENCE</scope>
</reference>
<dbReference type="PIRSF" id="PIRSF004486">
    <property type="entry name" value="MraW"/>
    <property type="match status" value="1"/>
</dbReference>